<evidence type="ECO:0000313" key="13">
    <source>
        <dbReference type="EMBL" id="KAF4511304.1"/>
    </source>
</evidence>
<dbReference type="GO" id="GO:0032979">
    <property type="term" value="P:protein insertion into mitochondrial inner membrane from matrix"/>
    <property type="evidence" value="ECO:0007669"/>
    <property type="project" value="TreeGrafter"/>
</dbReference>
<evidence type="ECO:0000259" key="12">
    <source>
        <dbReference type="Pfam" id="PF02096"/>
    </source>
</evidence>
<feature type="transmembrane region" description="Helical" evidence="11">
    <location>
        <begin position="324"/>
        <end position="341"/>
    </location>
</feature>
<dbReference type="CDD" id="cd20069">
    <property type="entry name" value="5TM_Oxa1-like"/>
    <property type="match status" value="1"/>
</dbReference>
<gene>
    <name evidence="13" type="ORF">G6O67_003113</name>
</gene>
<evidence type="ECO:0000313" key="14">
    <source>
        <dbReference type="Proteomes" id="UP000557566"/>
    </source>
</evidence>
<comment type="similarity">
    <text evidence="2 9">Belongs to the OXA1/ALB3/YidC family.</text>
</comment>
<evidence type="ECO:0000256" key="7">
    <source>
        <dbReference type="ARBA" id="ARBA00023128"/>
    </source>
</evidence>
<dbReference type="PANTHER" id="PTHR12428">
    <property type="entry name" value="OXA1"/>
    <property type="match status" value="1"/>
</dbReference>
<keyword evidence="4" id="KW-0999">Mitochondrion inner membrane</keyword>
<feature type="region of interest" description="Disordered" evidence="10">
    <location>
        <begin position="485"/>
        <end position="505"/>
    </location>
</feature>
<sequence>MLPSRGIARSLPSAGVGRRLHDRRAATKPSSTGLLSTRTATVRQFGTVLRISNAARSSSGPSPLLTGRHAVAPLLLGGISTPRAFSLWGFGKSNTPPAPADAAAAETMATATDTPAQAATTAAPAVRPVDPTPEAPLTEPLVPASDVDLWSIADLVDAKEILAMPEQLGYLHAIGLDYNWGPSSIMQWTLEHVHVWTGLGWGASIVATAFALRVVMFYPQVRALQFGALMQKMKQDPRSHEAMKLIQQGYQDRDMETRHRGQILNKMLRDQYGVSNWGMLWSIMQVPFAFGMFRVVSGMTHIPVPSLETGGYLWFPDLTLADPYFILPAVGTGLMILSVLLNAKHGPPSQQKMLKPMMFLFGIFGFFCTTFLSSAVNLMTVAVGASTLVSALVLSNTRLRRFFDLPTYDSNTPPKPPVSLYAAPRAAPIAEPAEPAPPTGLRERLSNNIGDVKKGISEQVSNLTGTYAGTAQEKAARRRKDLLRNLESTRKSQEREEFVKKYKKQ</sequence>
<dbReference type="Proteomes" id="UP000557566">
    <property type="component" value="Unassembled WGS sequence"/>
</dbReference>
<organism evidence="13 14">
    <name type="scientific">Ophiocordyceps sinensis</name>
    <dbReference type="NCBI Taxonomy" id="72228"/>
    <lineage>
        <taxon>Eukaryota</taxon>
        <taxon>Fungi</taxon>
        <taxon>Dikarya</taxon>
        <taxon>Ascomycota</taxon>
        <taxon>Pezizomycotina</taxon>
        <taxon>Sordariomycetes</taxon>
        <taxon>Hypocreomycetidae</taxon>
        <taxon>Hypocreales</taxon>
        <taxon>Ophiocordycipitaceae</taxon>
        <taxon>Ophiocordyceps</taxon>
    </lineage>
</organism>
<keyword evidence="3 9" id="KW-0812">Transmembrane</keyword>
<dbReference type="EMBL" id="JAAVMX010000003">
    <property type="protein sequence ID" value="KAF4511304.1"/>
    <property type="molecule type" value="Genomic_DNA"/>
</dbReference>
<evidence type="ECO:0000256" key="10">
    <source>
        <dbReference type="SAM" id="MobiDB-lite"/>
    </source>
</evidence>
<feature type="transmembrane region" description="Helical" evidence="11">
    <location>
        <begin position="193"/>
        <end position="215"/>
    </location>
</feature>
<dbReference type="Pfam" id="PF02096">
    <property type="entry name" value="60KD_IMP"/>
    <property type="match status" value="1"/>
</dbReference>
<evidence type="ECO:0000256" key="5">
    <source>
        <dbReference type="ARBA" id="ARBA00022946"/>
    </source>
</evidence>
<dbReference type="InterPro" id="IPR001708">
    <property type="entry name" value="YidC/ALB3/OXA1/COX18"/>
</dbReference>
<keyword evidence="14" id="KW-1185">Reference proteome</keyword>
<evidence type="ECO:0000256" key="3">
    <source>
        <dbReference type="ARBA" id="ARBA00022692"/>
    </source>
</evidence>
<comment type="subcellular location">
    <subcellularLocation>
        <location evidence="9">Membrane</location>
        <topology evidence="9">Multi-pass membrane protein</topology>
    </subcellularLocation>
    <subcellularLocation>
        <location evidence="1">Mitochondrion inner membrane</location>
        <topology evidence="1">Multi-pass membrane protein</topology>
    </subcellularLocation>
</comment>
<keyword evidence="7" id="KW-0496">Mitochondrion</keyword>
<feature type="transmembrane region" description="Helical" evidence="11">
    <location>
        <begin position="353"/>
        <end position="372"/>
    </location>
</feature>
<proteinExistence type="inferred from homology"/>
<evidence type="ECO:0000256" key="2">
    <source>
        <dbReference type="ARBA" id="ARBA00009877"/>
    </source>
</evidence>
<feature type="region of interest" description="Disordered" evidence="10">
    <location>
        <begin position="1"/>
        <end position="34"/>
    </location>
</feature>
<evidence type="ECO:0000256" key="9">
    <source>
        <dbReference type="RuleBase" id="RU003945"/>
    </source>
</evidence>
<evidence type="ECO:0000256" key="6">
    <source>
        <dbReference type="ARBA" id="ARBA00022989"/>
    </source>
</evidence>
<comment type="caution">
    <text evidence="13">The sequence shown here is derived from an EMBL/GenBank/DDBJ whole genome shotgun (WGS) entry which is preliminary data.</text>
</comment>
<evidence type="ECO:0000256" key="4">
    <source>
        <dbReference type="ARBA" id="ARBA00022792"/>
    </source>
</evidence>
<dbReference type="OrthoDB" id="2148490at2759"/>
<feature type="transmembrane region" description="Helical" evidence="11">
    <location>
        <begin position="277"/>
        <end position="304"/>
    </location>
</feature>
<evidence type="ECO:0000256" key="1">
    <source>
        <dbReference type="ARBA" id="ARBA00004448"/>
    </source>
</evidence>
<protein>
    <recommendedName>
        <fullName evidence="12">Membrane insertase YidC/Oxa/ALB C-terminal domain-containing protein</fullName>
    </recommendedName>
</protein>
<evidence type="ECO:0000256" key="8">
    <source>
        <dbReference type="ARBA" id="ARBA00023136"/>
    </source>
</evidence>
<name>A0A8H4PVM4_9HYPO</name>
<accession>A0A8H4PVM4</accession>
<dbReference type="GO" id="GO:0032977">
    <property type="term" value="F:membrane insertase activity"/>
    <property type="evidence" value="ECO:0007669"/>
    <property type="project" value="InterPro"/>
</dbReference>
<keyword evidence="8 11" id="KW-0472">Membrane</keyword>
<feature type="domain" description="Membrane insertase YidC/Oxa/ALB C-terminal" evidence="12">
    <location>
        <begin position="201"/>
        <end position="390"/>
    </location>
</feature>
<evidence type="ECO:0000256" key="11">
    <source>
        <dbReference type="SAM" id="Phobius"/>
    </source>
</evidence>
<keyword evidence="5" id="KW-0809">Transit peptide</keyword>
<feature type="transmembrane region" description="Helical" evidence="11">
    <location>
        <begin position="378"/>
        <end position="395"/>
    </location>
</feature>
<dbReference type="InterPro" id="IPR028055">
    <property type="entry name" value="YidC/Oxa/ALB_C"/>
</dbReference>
<dbReference type="PANTHER" id="PTHR12428:SF66">
    <property type="entry name" value="MITOCHONDRIAL INNER MEMBRANE PROTEIN OXA1L"/>
    <property type="match status" value="1"/>
</dbReference>
<keyword evidence="6 11" id="KW-1133">Transmembrane helix</keyword>
<reference evidence="13 14" key="1">
    <citation type="journal article" date="2020" name="Genome Biol. Evol.">
        <title>A new high-quality draft genome assembly of the Chinese cordyceps Ophiocordyceps sinensis.</title>
        <authorList>
            <person name="Shu R."/>
            <person name="Zhang J."/>
            <person name="Meng Q."/>
            <person name="Zhang H."/>
            <person name="Zhou G."/>
            <person name="Li M."/>
            <person name="Wu P."/>
            <person name="Zhao Y."/>
            <person name="Chen C."/>
            <person name="Qin Q."/>
        </authorList>
    </citation>
    <scope>NUCLEOTIDE SEQUENCE [LARGE SCALE GENOMIC DNA]</scope>
    <source>
        <strain evidence="13 14">IOZ07</strain>
    </source>
</reference>
<dbReference type="AlphaFoldDB" id="A0A8H4PVM4"/>
<dbReference type="GO" id="GO:0005743">
    <property type="term" value="C:mitochondrial inner membrane"/>
    <property type="evidence" value="ECO:0007669"/>
    <property type="project" value="UniProtKB-SubCell"/>
</dbReference>